<feature type="transmembrane region" description="Helical" evidence="5">
    <location>
        <begin position="315"/>
        <end position="338"/>
    </location>
</feature>
<dbReference type="Gene3D" id="1.20.1250.20">
    <property type="entry name" value="MFS general substrate transporter like domains"/>
    <property type="match status" value="1"/>
</dbReference>
<dbReference type="Pfam" id="PF07690">
    <property type="entry name" value="MFS_1"/>
    <property type="match status" value="2"/>
</dbReference>
<keyword evidence="8" id="KW-1185">Reference proteome</keyword>
<evidence type="ECO:0000259" key="6">
    <source>
        <dbReference type="PROSITE" id="PS50850"/>
    </source>
</evidence>
<dbReference type="SUPFAM" id="SSF103473">
    <property type="entry name" value="MFS general substrate transporter"/>
    <property type="match status" value="1"/>
</dbReference>
<evidence type="ECO:0000256" key="3">
    <source>
        <dbReference type="ARBA" id="ARBA00022989"/>
    </source>
</evidence>
<dbReference type="EMBL" id="UYSL01020894">
    <property type="protein sequence ID" value="VDL76527.1"/>
    <property type="molecule type" value="Genomic_DNA"/>
</dbReference>
<dbReference type="AlphaFoldDB" id="A0A3P7CP18"/>
<evidence type="ECO:0000256" key="1">
    <source>
        <dbReference type="ARBA" id="ARBA00004141"/>
    </source>
</evidence>
<feature type="transmembrane region" description="Helical" evidence="5">
    <location>
        <begin position="278"/>
        <end position="295"/>
    </location>
</feature>
<dbReference type="InterPro" id="IPR001958">
    <property type="entry name" value="Tet-R_TetA/multi-R_MdtG-like"/>
</dbReference>
<feature type="domain" description="Major facilitator superfamily (MFS) profile" evidence="6">
    <location>
        <begin position="1"/>
        <end position="368"/>
    </location>
</feature>
<feature type="transmembrane region" description="Helical" evidence="5">
    <location>
        <begin position="255"/>
        <end position="272"/>
    </location>
</feature>
<dbReference type="InterPro" id="IPR011701">
    <property type="entry name" value="MFS"/>
</dbReference>
<keyword evidence="4 5" id="KW-0472">Membrane</keyword>
<keyword evidence="2 5" id="KW-0812">Transmembrane</keyword>
<sequence length="377" mass="41059">MYKSCRHSCKVCFILGYIQTASGAFQIVGAPLFGYIVQRSGIRFGLQLCYISTVLSAILLLLADDVTTLVLSRIPCVLMQSAQAHQALISLQTSPGQERTIAFGRLGLIFGFSFVLTPLLSMVAVSIASEQGPILLSSVLSLLPLLVLKLGVEQTSYESDASSNPAVTPLPENNGSDLYSVVRVLRRPGVLNVMFKKYAAHLPHILIVAVLQLHIVEQFQSTQQTGQLIQMIMGLCMMLSSGFGVMWLRKLFNEQALLFLGLLSFSVTYALFMVLYRLWVVFIILPFLAIGMSLVDTASDSLLTSLVSENEQGLILGVVASVFSLVRTLAPTISGYIIEKHGFSTLAIIGFMSTACGHAVMFLLPINENLLTKPKSE</sequence>
<feature type="transmembrane region" description="Helical" evidence="5">
    <location>
        <begin position="344"/>
        <end position="366"/>
    </location>
</feature>
<dbReference type="Proteomes" id="UP000271162">
    <property type="component" value="Unassembled WGS sequence"/>
</dbReference>
<accession>A0A3P7CP18</accession>
<evidence type="ECO:0000313" key="7">
    <source>
        <dbReference type="EMBL" id="VDL76527.1"/>
    </source>
</evidence>
<gene>
    <name evidence="7" type="ORF">NBR_LOCUS12938</name>
</gene>
<dbReference type="GO" id="GO:0005635">
    <property type="term" value="C:nuclear envelope"/>
    <property type="evidence" value="ECO:0007669"/>
    <property type="project" value="TreeGrafter"/>
</dbReference>
<feature type="transmembrane region" description="Helical" evidence="5">
    <location>
        <begin position="106"/>
        <end position="128"/>
    </location>
</feature>
<proteinExistence type="predicted"/>
<dbReference type="GO" id="GO:0022857">
    <property type="term" value="F:transmembrane transporter activity"/>
    <property type="evidence" value="ECO:0007669"/>
    <property type="project" value="InterPro"/>
</dbReference>
<evidence type="ECO:0000256" key="4">
    <source>
        <dbReference type="ARBA" id="ARBA00023136"/>
    </source>
</evidence>
<dbReference type="PRINTS" id="PR01035">
    <property type="entry name" value="TCRTETA"/>
</dbReference>
<dbReference type="GO" id="GO:0016020">
    <property type="term" value="C:membrane"/>
    <property type="evidence" value="ECO:0007669"/>
    <property type="project" value="UniProtKB-SubCell"/>
</dbReference>
<dbReference type="PROSITE" id="PS50850">
    <property type="entry name" value="MFS"/>
    <property type="match status" value="1"/>
</dbReference>
<dbReference type="PANTHER" id="PTHR24002">
    <property type="entry name" value="SOLUTE CARRIER FAMILY 22 MEMBER 18"/>
    <property type="match status" value="1"/>
</dbReference>
<feature type="transmembrane region" description="Helical" evidence="5">
    <location>
        <begin position="42"/>
        <end position="63"/>
    </location>
</feature>
<dbReference type="PANTHER" id="PTHR24002:SF3">
    <property type="entry name" value="SOLUTE CARRIER FAMILY 22 MEMBER 18"/>
    <property type="match status" value="1"/>
</dbReference>
<reference evidence="7 8" key="1">
    <citation type="submission" date="2018-11" db="EMBL/GenBank/DDBJ databases">
        <authorList>
            <consortium name="Pathogen Informatics"/>
        </authorList>
    </citation>
    <scope>NUCLEOTIDE SEQUENCE [LARGE SCALE GENOMIC DNA]</scope>
</reference>
<protein>
    <recommendedName>
        <fullName evidence="6">Major facilitator superfamily (MFS) profile domain-containing protein</fullName>
    </recommendedName>
</protein>
<evidence type="ECO:0000313" key="8">
    <source>
        <dbReference type="Proteomes" id="UP000271162"/>
    </source>
</evidence>
<dbReference type="InterPro" id="IPR020846">
    <property type="entry name" value="MFS_dom"/>
</dbReference>
<organism evidence="7 8">
    <name type="scientific">Nippostrongylus brasiliensis</name>
    <name type="common">Rat hookworm</name>
    <dbReference type="NCBI Taxonomy" id="27835"/>
    <lineage>
        <taxon>Eukaryota</taxon>
        <taxon>Metazoa</taxon>
        <taxon>Ecdysozoa</taxon>
        <taxon>Nematoda</taxon>
        <taxon>Chromadorea</taxon>
        <taxon>Rhabditida</taxon>
        <taxon>Rhabditina</taxon>
        <taxon>Rhabditomorpha</taxon>
        <taxon>Strongyloidea</taxon>
        <taxon>Heligmosomidae</taxon>
        <taxon>Nippostrongylus</taxon>
    </lineage>
</organism>
<comment type="subcellular location">
    <subcellularLocation>
        <location evidence="1">Membrane</location>
        <topology evidence="1">Multi-pass membrane protein</topology>
    </subcellularLocation>
</comment>
<feature type="transmembrane region" description="Helical" evidence="5">
    <location>
        <begin position="198"/>
        <end position="216"/>
    </location>
</feature>
<feature type="transmembrane region" description="Helical" evidence="5">
    <location>
        <begin position="12"/>
        <end position="36"/>
    </location>
</feature>
<evidence type="ECO:0000256" key="2">
    <source>
        <dbReference type="ARBA" id="ARBA00022692"/>
    </source>
</evidence>
<name>A0A3P7CP18_NIPBR</name>
<keyword evidence="3 5" id="KW-1133">Transmembrane helix</keyword>
<dbReference type="InterPro" id="IPR036259">
    <property type="entry name" value="MFS_trans_sf"/>
</dbReference>
<evidence type="ECO:0000256" key="5">
    <source>
        <dbReference type="SAM" id="Phobius"/>
    </source>
</evidence>
<feature type="transmembrane region" description="Helical" evidence="5">
    <location>
        <begin position="228"/>
        <end position="248"/>
    </location>
</feature>